<proteinExistence type="predicted"/>
<reference evidence="8 9" key="1">
    <citation type="journal article" date="2020" name="Genomics">
        <title>Complete, high-quality genomes from long-read metagenomic sequencing of two wolf lichen thalli reveals enigmatic genome architecture.</title>
        <authorList>
            <person name="McKenzie S.K."/>
            <person name="Walston R.F."/>
            <person name="Allen J.L."/>
        </authorList>
    </citation>
    <scope>NUCLEOTIDE SEQUENCE [LARGE SCALE GENOMIC DNA]</scope>
    <source>
        <strain evidence="8">WasteWater2</strain>
    </source>
</reference>
<feature type="region of interest" description="Disordered" evidence="5">
    <location>
        <begin position="1"/>
        <end position="62"/>
    </location>
</feature>
<dbReference type="Gene3D" id="1.20.1720.10">
    <property type="entry name" value="Multidrug resistance protein D"/>
    <property type="match status" value="1"/>
</dbReference>
<keyword evidence="4 6" id="KW-0472">Membrane</keyword>
<evidence type="ECO:0000259" key="7">
    <source>
        <dbReference type="PROSITE" id="PS50850"/>
    </source>
</evidence>
<dbReference type="PANTHER" id="PTHR23501">
    <property type="entry name" value="MAJOR FACILITATOR SUPERFAMILY"/>
    <property type="match status" value="1"/>
</dbReference>
<feature type="transmembrane region" description="Helical" evidence="6">
    <location>
        <begin position="368"/>
        <end position="388"/>
    </location>
</feature>
<name>A0A8H6FFM2_9LECA</name>
<evidence type="ECO:0000313" key="8">
    <source>
        <dbReference type="EMBL" id="KAF6226732.1"/>
    </source>
</evidence>
<protein>
    <recommendedName>
        <fullName evidence="7">Major facilitator superfamily (MFS) profile domain-containing protein</fullName>
    </recommendedName>
</protein>
<dbReference type="InterPro" id="IPR020846">
    <property type="entry name" value="MFS_dom"/>
</dbReference>
<feature type="transmembrane region" description="Helical" evidence="6">
    <location>
        <begin position="540"/>
        <end position="563"/>
    </location>
</feature>
<feature type="transmembrane region" description="Helical" evidence="6">
    <location>
        <begin position="335"/>
        <end position="356"/>
    </location>
</feature>
<feature type="transmembrane region" description="Helical" evidence="6">
    <location>
        <begin position="264"/>
        <end position="285"/>
    </location>
</feature>
<dbReference type="GO" id="GO:0005886">
    <property type="term" value="C:plasma membrane"/>
    <property type="evidence" value="ECO:0007669"/>
    <property type="project" value="TreeGrafter"/>
</dbReference>
<dbReference type="GO" id="GO:0022857">
    <property type="term" value="F:transmembrane transporter activity"/>
    <property type="evidence" value="ECO:0007669"/>
    <property type="project" value="InterPro"/>
</dbReference>
<keyword evidence="2 6" id="KW-0812">Transmembrane</keyword>
<evidence type="ECO:0000256" key="5">
    <source>
        <dbReference type="SAM" id="MobiDB-lite"/>
    </source>
</evidence>
<keyword evidence="3 6" id="KW-1133">Transmembrane helix</keyword>
<dbReference type="RefSeq" id="XP_037158883.1">
    <property type="nucleotide sequence ID" value="XM_037314207.1"/>
</dbReference>
<accession>A0A8H6FFM2</accession>
<evidence type="ECO:0000256" key="2">
    <source>
        <dbReference type="ARBA" id="ARBA00022692"/>
    </source>
</evidence>
<dbReference type="OrthoDB" id="5352411at2759"/>
<evidence type="ECO:0000256" key="6">
    <source>
        <dbReference type="SAM" id="Phobius"/>
    </source>
</evidence>
<dbReference type="PROSITE" id="PS50850">
    <property type="entry name" value="MFS"/>
    <property type="match status" value="1"/>
</dbReference>
<feature type="compositionally biased region" description="Polar residues" evidence="5">
    <location>
        <begin position="673"/>
        <end position="683"/>
    </location>
</feature>
<feature type="transmembrane region" description="Helical" evidence="6">
    <location>
        <begin position="139"/>
        <end position="159"/>
    </location>
</feature>
<dbReference type="Proteomes" id="UP000578531">
    <property type="component" value="Unassembled WGS sequence"/>
</dbReference>
<organism evidence="8 9">
    <name type="scientific">Letharia columbiana</name>
    <dbReference type="NCBI Taxonomy" id="112416"/>
    <lineage>
        <taxon>Eukaryota</taxon>
        <taxon>Fungi</taxon>
        <taxon>Dikarya</taxon>
        <taxon>Ascomycota</taxon>
        <taxon>Pezizomycotina</taxon>
        <taxon>Lecanoromycetes</taxon>
        <taxon>OSLEUM clade</taxon>
        <taxon>Lecanoromycetidae</taxon>
        <taxon>Lecanorales</taxon>
        <taxon>Lecanorineae</taxon>
        <taxon>Parmeliaceae</taxon>
        <taxon>Letharia</taxon>
    </lineage>
</organism>
<feature type="transmembrane region" description="Helical" evidence="6">
    <location>
        <begin position="111"/>
        <end position="132"/>
    </location>
</feature>
<keyword evidence="9" id="KW-1185">Reference proteome</keyword>
<dbReference type="PRINTS" id="PR01036">
    <property type="entry name" value="TCRTETB"/>
</dbReference>
<feature type="region of interest" description="Disordered" evidence="5">
    <location>
        <begin position="587"/>
        <end position="740"/>
    </location>
</feature>
<gene>
    <name evidence="8" type="ORF">HO173_012335</name>
</gene>
<dbReference type="Pfam" id="PF07690">
    <property type="entry name" value="MFS_1"/>
    <property type="match status" value="1"/>
</dbReference>
<dbReference type="AlphaFoldDB" id="A0A8H6FFM2"/>
<feature type="transmembrane region" description="Helical" evidence="6">
    <location>
        <begin position="70"/>
        <end position="99"/>
    </location>
</feature>
<sequence length="785" mass="85010">MHNRPLFLPQNSMRSRDMSDSQAYHLSSSLQPHQVTPASKRASRMASVTKRESQSAPAQSKGAMYKPGKWLYLAFATLGLLTVMVALDATSLSVALPVISAKLNGSALEAFWAATSYLLTSTVFQPTIASFSNVFGRRWVATAAVTIFLLGLLLCGLAQNFTLLIAGRAVQGIGGGGIVVLTQLIICDLIPLRLRGQWFGVISGMYAIGSVSGPLSGGAFSEKVTWRWIFWINLPFTGIALVMIPLFIKLRAPRNSLFQKLAQIDWMGSVIFIASTTGFLIPLSWGGVSYPWNSWRTYVPLSASALGLVVLYMYEEYVATNPIIRTSIFKNRNAAAAYISVVLHGMVVAGSLYYLPLYYEAVQGLSPILSGVALFPETFTVAPGAFIVGSLISRTGRYRWAVWSGWSITTLGLGLLYLLDVHTTTVEWIFLNLVVGVGLGFNYTALGVTLQAATTEENMSSAVAMFTFSRLMGQALGVVIGGVTFQDQMRTKLLAIPSLAPMADQYANNGAALALQIKTIPNNDDRNMVIQVYADSLKTVWAVLCGAAGLALLASLMITDLSLDRQFISPQQMHSESDDAALLDNTVEEGGSASSRPAAQEEEYGLAETSGGMTALPHWYGTDDSTPPQQQQQPEIPRKSSRRNSRWLSGFTLAEPRASRMSGTVAADDNGDNEASSRFSQASAGLANDDGEKIASYQSSRYSRSTRHDSARPPSLPPAHHHPHHDQRASITGLPSIPDQPSLAEMMVDDFDADSELPTILPHQRQSSVVVSERPRSWAPVYGMG</sequence>
<dbReference type="SUPFAM" id="SSF103473">
    <property type="entry name" value="MFS general substrate transporter"/>
    <property type="match status" value="1"/>
</dbReference>
<evidence type="ECO:0000256" key="3">
    <source>
        <dbReference type="ARBA" id="ARBA00022989"/>
    </source>
</evidence>
<comment type="subcellular location">
    <subcellularLocation>
        <location evidence="1">Membrane</location>
        <topology evidence="1">Multi-pass membrane protein</topology>
    </subcellularLocation>
</comment>
<comment type="caution">
    <text evidence="8">The sequence shown here is derived from an EMBL/GenBank/DDBJ whole genome shotgun (WGS) entry which is preliminary data.</text>
</comment>
<dbReference type="EMBL" id="JACCJC010000088">
    <property type="protein sequence ID" value="KAF6226732.1"/>
    <property type="molecule type" value="Genomic_DNA"/>
</dbReference>
<feature type="compositionally biased region" description="Polar residues" evidence="5">
    <location>
        <begin position="20"/>
        <end position="37"/>
    </location>
</feature>
<dbReference type="Gene3D" id="1.20.1250.20">
    <property type="entry name" value="MFS general substrate transporter like domains"/>
    <property type="match status" value="1"/>
</dbReference>
<evidence type="ECO:0000256" key="1">
    <source>
        <dbReference type="ARBA" id="ARBA00004141"/>
    </source>
</evidence>
<evidence type="ECO:0000313" key="9">
    <source>
        <dbReference type="Proteomes" id="UP000578531"/>
    </source>
</evidence>
<dbReference type="InterPro" id="IPR036259">
    <property type="entry name" value="MFS_trans_sf"/>
</dbReference>
<dbReference type="InterPro" id="IPR011701">
    <property type="entry name" value="MFS"/>
</dbReference>
<feature type="transmembrane region" description="Helical" evidence="6">
    <location>
        <begin position="198"/>
        <end position="216"/>
    </location>
</feature>
<dbReference type="PANTHER" id="PTHR23501:SF59">
    <property type="entry name" value="MAJOR FACILITATOR SUPERFAMILY (MFS) PROFILE DOMAIN-CONTAINING PROTEIN-RELATED"/>
    <property type="match status" value="1"/>
</dbReference>
<evidence type="ECO:0000256" key="4">
    <source>
        <dbReference type="ARBA" id="ARBA00023136"/>
    </source>
</evidence>
<feature type="region of interest" description="Disordered" evidence="5">
    <location>
        <begin position="764"/>
        <end position="785"/>
    </location>
</feature>
<feature type="transmembrane region" description="Helical" evidence="6">
    <location>
        <begin position="425"/>
        <end position="450"/>
    </location>
</feature>
<feature type="domain" description="Major facilitator superfamily (MFS) profile" evidence="7">
    <location>
        <begin position="74"/>
        <end position="563"/>
    </location>
</feature>
<feature type="transmembrane region" description="Helical" evidence="6">
    <location>
        <begin position="228"/>
        <end position="252"/>
    </location>
</feature>
<feature type="transmembrane region" description="Helical" evidence="6">
    <location>
        <begin position="165"/>
        <end position="186"/>
    </location>
</feature>
<feature type="transmembrane region" description="Helical" evidence="6">
    <location>
        <begin position="297"/>
        <end position="314"/>
    </location>
</feature>
<feature type="transmembrane region" description="Helical" evidence="6">
    <location>
        <begin position="400"/>
        <end position="419"/>
    </location>
</feature>
<dbReference type="GeneID" id="59293971"/>